<reference evidence="1 2" key="1">
    <citation type="journal article" date="2019" name="New Phytol.">
        <title>Comparative genomics reveals unique wood-decay strategies and fruiting body development in the Schizophyllaceae.</title>
        <authorList>
            <person name="Almasi E."/>
            <person name="Sahu N."/>
            <person name="Krizsan K."/>
            <person name="Balint B."/>
            <person name="Kovacs G.M."/>
            <person name="Kiss B."/>
            <person name="Cseklye J."/>
            <person name="Drula E."/>
            <person name="Henrissat B."/>
            <person name="Nagy I."/>
            <person name="Chovatia M."/>
            <person name="Adam C."/>
            <person name="LaButti K."/>
            <person name="Lipzen A."/>
            <person name="Riley R."/>
            <person name="Grigoriev I.V."/>
            <person name="Nagy L.G."/>
        </authorList>
    </citation>
    <scope>NUCLEOTIDE SEQUENCE [LARGE SCALE GENOMIC DNA]</scope>
    <source>
        <strain evidence="1 2">NL-1724</strain>
    </source>
</reference>
<keyword evidence="2" id="KW-1185">Reference proteome</keyword>
<evidence type="ECO:0000313" key="2">
    <source>
        <dbReference type="Proteomes" id="UP000320762"/>
    </source>
</evidence>
<comment type="caution">
    <text evidence="1">The sequence shown here is derived from an EMBL/GenBank/DDBJ whole genome shotgun (WGS) entry which is preliminary data.</text>
</comment>
<dbReference type="AlphaFoldDB" id="A0A550C954"/>
<accession>A0A550C954</accession>
<organism evidence="1 2">
    <name type="scientific">Schizophyllum amplum</name>
    <dbReference type="NCBI Taxonomy" id="97359"/>
    <lineage>
        <taxon>Eukaryota</taxon>
        <taxon>Fungi</taxon>
        <taxon>Dikarya</taxon>
        <taxon>Basidiomycota</taxon>
        <taxon>Agaricomycotina</taxon>
        <taxon>Agaricomycetes</taxon>
        <taxon>Agaricomycetidae</taxon>
        <taxon>Agaricales</taxon>
        <taxon>Schizophyllaceae</taxon>
        <taxon>Schizophyllum</taxon>
    </lineage>
</organism>
<protein>
    <submittedName>
        <fullName evidence="1">Uncharacterized protein</fullName>
    </submittedName>
</protein>
<dbReference type="Proteomes" id="UP000320762">
    <property type="component" value="Unassembled WGS sequence"/>
</dbReference>
<gene>
    <name evidence="1" type="ORF">BD626DRAFT_502205</name>
</gene>
<dbReference type="EMBL" id="VDMD01000017">
    <property type="protein sequence ID" value="TRM61341.1"/>
    <property type="molecule type" value="Genomic_DNA"/>
</dbReference>
<name>A0A550C954_9AGAR</name>
<proteinExistence type="predicted"/>
<evidence type="ECO:0000313" key="1">
    <source>
        <dbReference type="EMBL" id="TRM61341.1"/>
    </source>
</evidence>
<sequence length="70" mass="6861">MYAGDTDGYAYTGCEGGGQVGAGKYAPNAAGVGDCGGRVARAARPVFMSSLSARAVARPLPSSSCAARCA</sequence>